<reference evidence="7" key="1">
    <citation type="submission" date="2023-07" db="EMBL/GenBank/DDBJ databases">
        <title>Black Yeasts Isolated from many extreme environments.</title>
        <authorList>
            <person name="Coleine C."/>
            <person name="Stajich J.E."/>
            <person name="Selbmann L."/>
        </authorList>
    </citation>
    <scope>NUCLEOTIDE SEQUENCE</scope>
    <source>
        <strain evidence="7">CCFEE 5485</strain>
    </source>
</reference>
<dbReference type="Proteomes" id="UP001274830">
    <property type="component" value="Unassembled WGS sequence"/>
</dbReference>
<feature type="compositionally biased region" description="Polar residues" evidence="5">
    <location>
        <begin position="1"/>
        <end position="12"/>
    </location>
</feature>
<dbReference type="EMBL" id="JAUTXT010000028">
    <property type="protein sequence ID" value="KAK3673014.1"/>
    <property type="molecule type" value="Genomic_DNA"/>
</dbReference>
<keyword evidence="2 6" id="KW-0812">Transmembrane</keyword>
<evidence type="ECO:0000256" key="2">
    <source>
        <dbReference type="ARBA" id="ARBA00022692"/>
    </source>
</evidence>
<accession>A0AAE0WJT0</accession>
<evidence type="ECO:0000256" key="3">
    <source>
        <dbReference type="ARBA" id="ARBA00022989"/>
    </source>
</evidence>
<feature type="transmembrane region" description="Helical" evidence="6">
    <location>
        <begin position="87"/>
        <end position="110"/>
    </location>
</feature>
<dbReference type="InterPro" id="IPR029208">
    <property type="entry name" value="COX14"/>
</dbReference>
<dbReference type="Pfam" id="PF14880">
    <property type="entry name" value="COX14"/>
    <property type="match status" value="1"/>
</dbReference>
<feature type="region of interest" description="Disordered" evidence="5">
    <location>
        <begin position="226"/>
        <end position="271"/>
    </location>
</feature>
<comment type="subcellular location">
    <subcellularLocation>
        <location evidence="1">Membrane</location>
        <topology evidence="1">Single-pass membrane protein</topology>
    </subcellularLocation>
</comment>
<evidence type="ECO:0000256" key="1">
    <source>
        <dbReference type="ARBA" id="ARBA00004167"/>
    </source>
</evidence>
<evidence type="ECO:0000256" key="6">
    <source>
        <dbReference type="SAM" id="Phobius"/>
    </source>
</evidence>
<dbReference type="GO" id="GO:0016020">
    <property type="term" value="C:membrane"/>
    <property type="evidence" value="ECO:0007669"/>
    <property type="project" value="UniProtKB-SubCell"/>
</dbReference>
<evidence type="ECO:0000256" key="5">
    <source>
        <dbReference type="SAM" id="MobiDB-lite"/>
    </source>
</evidence>
<proteinExistence type="predicted"/>
<feature type="compositionally biased region" description="Basic and acidic residues" evidence="5">
    <location>
        <begin position="226"/>
        <end position="240"/>
    </location>
</feature>
<comment type="caution">
    <text evidence="7">The sequence shown here is derived from an EMBL/GenBank/DDBJ whole genome shotgun (WGS) entry which is preliminary data.</text>
</comment>
<organism evidence="7 8">
    <name type="scientific">Recurvomyces mirabilis</name>
    <dbReference type="NCBI Taxonomy" id="574656"/>
    <lineage>
        <taxon>Eukaryota</taxon>
        <taxon>Fungi</taxon>
        <taxon>Dikarya</taxon>
        <taxon>Ascomycota</taxon>
        <taxon>Pezizomycotina</taxon>
        <taxon>Dothideomycetes</taxon>
        <taxon>Dothideomycetidae</taxon>
        <taxon>Mycosphaerellales</taxon>
        <taxon>Teratosphaeriaceae</taxon>
        <taxon>Recurvomyces</taxon>
    </lineage>
</organism>
<keyword evidence="3 6" id="KW-1133">Transmembrane helix</keyword>
<name>A0AAE0WJT0_9PEZI</name>
<feature type="region of interest" description="Disordered" evidence="5">
    <location>
        <begin position="1"/>
        <end position="43"/>
    </location>
</feature>
<feature type="compositionally biased region" description="Low complexity" evidence="5">
    <location>
        <begin position="19"/>
        <end position="29"/>
    </location>
</feature>
<protein>
    <submittedName>
        <fullName evidence="7">Uncharacterized protein</fullName>
    </submittedName>
</protein>
<sequence length="271" mass="29267">MARTPSDATRFTATGPYASSSPSFNSSTPTPGPRIDFGSAPTNETAQQKIQRLRSAASAARRGKETTFDTAIRVGRIWADRAHRTTAVGLIGLTVVSACVATAGITDMLLHNRRKRNDWLAEQQAKSARDLAEARQAEVRGEVTEDQMLLINRERAAVEAAEVKRNRPGVFKRVGGWLFGDLSKEEAKGGRLGAGASSVAAAIAPESVQGQKHDRSVLQAVEEKVDANRRQGERVEEKLHPFGGPLDRQAQSAADAVTGNSRSWIDRLTGR</sequence>
<gene>
    <name evidence="7" type="ORF">LTR78_007125</name>
</gene>
<evidence type="ECO:0000256" key="4">
    <source>
        <dbReference type="ARBA" id="ARBA00023136"/>
    </source>
</evidence>
<keyword evidence="4 6" id="KW-0472">Membrane</keyword>
<evidence type="ECO:0000313" key="7">
    <source>
        <dbReference type="EMBL" id="KAK3673014.1"/>
    </source>
</evidence>
<keyword evidence="8" id="KW-1185">Reference proteome</keyword>
<evidence type="ECO:0000313" key="8">
    <source>
        <dbReference type="Proteomes" id="UP001274830"/>
    </source>
</evidence>
<dbReference type="AlphaFoldDB" id="A0AAE0WJT0"/>